<protein>
    <submittedName>
        <fullName evidence="1">Uncharacterized protein</fullName>
    </submittedName>
</protein>
<name>A0A3E0U0T2_9GAMM</name>
<organism evidence="1 2">
    <name type="scientific">Thalassotalea euphylliae</name>
    <dbReference type="NCBI Taxonomy" id="1655234"/>
    <lineage>
        <taxon>Bacteria</taxon>
        <taxon>Pseudomonadati</taxon>
        <taxon>Pseudomonadota</taxon>
        <taxon>Gammaproteobacteria</taxon>
        <taxon>Alteromonadales</taxon>
        <taxon>Colwelliaceae</taxon>
        <taxon>Thalassotalea</taxon>
    </lineage>
</organism>
<sequence>MLQMHDEHKELIADIQYLEYLINYDRERFRTSVQARLSNATQQHDKANIVVDEFALALGKISARLAIVEKTLNIETSVEQLVNRASDNVPNTFTEQFVDELKIPITDLGFHNNLGHLCHSTRGMPFHWLYQSQSVVSDLYIDRTKKLSLAITVEDYDNVNTLKDCKIEIDGVLVKHKVIMIEDQSRLVCQIPKSNAEGKTHFSMTTPSGEHVKIGLSDVYCVPKMSLLKFVSTKLRFSK</sequence>
<comment type="caution">
    <text evidence="1">The sequence shown here is derived from an EMBL/GenBank/DDBJ whole genome shotgun (WGS) entry which is preliminary data.</text>
</comment>
<proteinExistence type="predicted"/>
<evidence type="ECO:0000313" key="2">
    <source>
        <dbReference type="Proteomes" id="UP000256899"/>
    </source>
</evidence>
<evidence type="ECO:0000313" key="1">
    <source>
        <dbReference type="EMBL" id="REL30183.1"/>
    </source>
</evidence>
<dbReference type="Proteomes" id="UP000256899">
    <property type="component" value="Unassembled WGS sequence"/>
</dbReference>
<dbReference type="AlphaFoldDB" id="A0A3E0U0T2"/>
<keyword evidence="2" id="KW-1185">Reference proteome</keyword>
<accession>A0A3E0U0T2</accession>
<reference evidence="2" key="1">
    <citation type="submission" date="2018-08" db="EMBL/GenBank/DDBJ databases">
        <title>Thalassotalea euphylliae genome.</title>
        <authorList>
            <person name="Summers S."/>
            <person name="Rice S.A."/>
            <person name="Freckelton M.L."/>
            <person name="Nedved B.T."/>
            <person name="Hadfield M.G."/>
        </authorList>
    </citation>
    <scope>NUCLEOTIDE SEQUENCE [LARGE SCALE GENOMIC DNA]</scope>
    <source>
        <strain evidence="2">H3</strain>
    </source>
</reference>
<dbReference type="EMBL" id="QUOT01000001">
    <property type="protein sequence ID" value="REL30183.1"/>
    <property type="molecule type" value="Genomic_DNA"/>
</dbReference>
<gene>
    <name evidence="1" type="ORF">DXX94_05405</name>
</gene>